<sequence length="85" mass="9024">MSRLTLPILFLVVGSSLNGAAAETSITEATLACRSDVLRLCAEDVPNRPAIIACMHQHREQLSARCGAVFDEGTSAPSSAERSHD</sequence>
<dbReference type="Proteomes" id="UP000061432">
    <property type="component" value="Plasmid pMaq22A_1p"/>
</dbReference>
<name>A0A0C6FUG9_9HYPH</name>
<dbReference type="PATRIC" id="fig|270351.10.peg.6241"/>
<evidence type="ECO:0000313" key="2">
    <source>
        <dbReference type="EMBL" id="BAQ49194.1"/>
    </source>
</evidence>
<evidence type="ECO:0008006" key="4">
    <source>
        <dbReference type="Google" id="ProtNLM"/>
    </source>
</evidence>
<reference evidence="2 3" key="1">
    <citation type="journal article" date="2015" name="Genome Announc.">
        <title>Complete Genome Sequence of Methylobacterium aquaticum Strain 22A, Isolated from Racomitrium japonicum Moss.</title>
        <authorList>
            <person name="Tani A."/>
            <person name="Ogura Y."/>
            <person name="Hayashi T."/>
            <person name="Kimbara K."/>
        </authorList>
    </citation>
    <scope>NUCLEOTIDE SEQUENCE [LARGE SCALE GENOMIC DNA]</scope>
    <source>
        <strain evidence="2 3">MA-22A</strain>
        <plasmid evidence="3">Plasmid pMaq22A_1p DNA</plasmid>
    </source>
</reference>
<evidence type="ECO:0000256" key="1">
    <source>
        <dbReference type="SAM" id="SignalP"/>
    </source>
</evidence>
<gene>
    <name evidence="2" type="ORF">Maq22A_1p34660</name>
</gene>
<dbReference type="KEGG" id="maqu:Maq22A_1p34660"/>
<dbReference type="EMBL" id="AP014705">
    <property type="protein sequence ID" value="BAQ49194.1"/>
    <property type="molecule type" value="Genomic_DNA"/>
</dbReference>
<protein>
    <recommendedName>
        <fullName evidence="4">Cysteine rich repeat-containing protein</fullName>
    </recommendedName>
</protein>
<feature type="chain" id="PRO_5002189547" description="Cysteine rich repeat-containing protein" evidence="1">
    <location>
        <begin position="22"/>
        <end position="85"/>
    </location>
</feature>
<geneLocation type="plasmid" evidence="3">
    <name>pMaq22A_1p DNA</name>
</geneLocation>
<keyword evidence="1" id="KW-0732">Signal</keyword>
<accession>A0A0C6FUG9</accession>
<proteinExistence type="predicted"/>
<evidence type="ECO:0000313" key="3">
    <source>
        <dbReference type="Proteomes" id="UP000061432"/>
    </source>
</evidence>
<reference evidence="3" key="2">
    <citation type="submission" date="2015-01" db="EMBL/GenBank/DDBJ databases">
        <title>Complete genome sequence of Methylobacterium aquaticum strain 22A.</title>
        <authorList>
            <person name="Tani A."/>
            <person name="Ogura Y."/>
            <person name="Hayashi T."/>
        </authorList>
    </citation>
    <scope>NUCLEOTIDE SEQUENCE [LARGE SCALE GENOMIC DNA]</scope>
    <source>
        <strain evidence="3">MA-22A</strain>
        <plasmid evidence="3">Plasmid pMaq22A_1p DNA</plasmid>
    </source>
</reference>
<feature type="signal peptide" evidence="1">
    <location>
        <begin position="1"/>
        <end position="21"/>
    </location>
</feature>
<dbReference type="AlphaFoldDB" id="A0A0C6FUG9"/>
<keyword evidence="2" id="KW-0614">Plasmid</keyword>
<organism evidence="2 3">
    <name type="scientific">Methylobacterium aquaticum</name>
    <dbReference type="NCBI Taxonomy" id="270351"/>
    <lineage>
        <taxon>Bacteria</taxon>
        <taxon>Pseudomonadati</taxon>
        <taxon>Pseudomonadota</taxon>
        <taxon>Alphaproteobacteria</taxon>
        <taxon>Hyphomicrobiales</taxon>
        <taxon>Methylobacteriaceae</taxon>
        <taxon>Methylobacterium</taxon>
    </lineage>
</organism>